<proteinExistence type="predicted"/>
<sequence length="87" mass="9800">MRLCSAYANCPTDIMLKCKFSPTPTAPCEQSEIRHALFSAATKRSSKKRCRRCSGAQHVCEPNFSTHPRLDKSNRSHRHRNGEAPSL</sequence>
<name>A0AAD0P731_MYCLR</name>
<organism evidence="2 3">
    <name type="scientific">Mycobacterium leprae</name>
    <dbReference type="NCBI Taxonomy" id="1769"/>
    <lineage>
        <taxon>Bacteria</taxon>
        <taxon>Bacillati</taxon>
        <taxon>Actinomycetota</taxon>
        <taxon>Actinomycetes</taxon>
        <taxon>Mycobacteriales</taxon>
        <taxon>Mycobacteriaceae</taxon>
        <taxon>Mycobacterium</taxon>
    </lineage>
</organism>
<dbReference type="EMBL" id="CP029543">
    <property type="protein sequence ID" value="AWV47154.1"/>
    <property type="molecule type" value="Genomic_DNA"/>
</dbReference>
<feature type="region of interest" description="Disordered" evidence="1">
    <location>
        <begin position="61"/>
        <end position="87"/>
    </location>
</feature>
<evidence type="ECO:0000313" key="3">
    <source>
        <dbReference type="Proteomes" id="UP000249682"/>
    </source>
</evidence>
<protein>
    <submittedName>
        <fullName evidence="2">Uncharacterized protein</fullName>
    </submittedName>
</protein>
<gene>
    <name evidence="2" type="ORF">DIJ64_00860</name>
</gene>
<evidence type="ECO:0000313" key="2">
    <source>
        <dbReference type="EMBL" id="AWV47154.1"/>
    </source>
</evidence>
<evidence type="ECO:0000256" key="1">
    <source>
        <dbReference type="SAM" id="MobiDB-lite"/>
    </source>
</evidence>
<dbReference type="AlphaFoldDB" id="A0AAD0P731"/>
<accession>A0AAD0P731</accession>
<reference evidence="2 3" key="1">
    <citation type="submission" date="2018-05" db="EMBL/GenBank/DDBJ databases">
        <title>Evolution of small genomes with special reference to Mycobacterium leprae.</title>
        <authorList>
            <person name="Mohanty P.S."/>
            <person name="Bansal A.K."/>
            <person name="Gupta U.D."/>
            <person name="Naaz F."/>
            <person name="Dwivedi V.D."/>
            <person name="Singh H."/>
            <person name="Gupta G."/>
            <person name="Sharma S."/>
            <person name="Arora M."/>
        </authorList>
    </citation>
    <scope>NUCLEOTIDE SEQUENCE [LARGE SCALE GENOMIC DNA]</scope>
    <source>
        <strain evidence="2 3">MRHRU-235-G</strain>
    </source>
</reference>
<dbReference type="Proteomes" id="UP000249682">
    <property type="component" value="Chromosome"/>
</dbReference>